<evidence type="ECO:0000256" key="5">
    <source>
        <dbReference type="ARBA" id="ARBA00023136"/>
    </source>
</evidence>
<sequence length="263" mass="29517">MIRRIDVISCSNALSQVSPMWKSLFAAVMFALAYVLHPALQVLITLWLMLWCLQYAKIPPRAYGQLFGTALLFYGLSLPALLVELGRPAAGEAALYLRIPGTAQFLYITRAGGVRAALLLARISACLACCLFIMLTTPFGELLQVLRRLRMPQIVLELMLVMYRFLFLLDDAAHGLLLARRLRGGRRGFRFKLREAAGMAASLFANTMHRYYGLSQGLAARGFTGEILLPPYVRRKVPRRFAFEAYAGIVLLAAAQLWMLWTR</sequence>
<dbReference type="GO" id="GO:0043190">
    <property type="term" value="C:ATP-binding cassette (ABC) transporter complex"/>
    <property type="evidence" value="ECO:0007669"/>
    <property type="project" value="InterPro"/>
</dbReference>
<dbReference type="KEGG" id="pson:JI735_18675"/>
<dbReference type="PANTHER" id="PTHR43723:SF1">
    <property type="entry name" value="COBALT TRANSPORT PROTEIN CBIQ"/>
    <property type="match status" value="1"/>
</dbReference>
<reference evidence="7 8" key="1">
    <citation type="submission" date="2021-01" db="EMBL/GenBank/DDBJ databases">
        <title>Whole genome sequence of Paenibacillus sonchi LMG 24727 for comparative genomics.</title>
        <authorList>
            <person name="Lee G."/>
            <person name="Kim M.-J."/>
            <person name="Lim K."/>
            <person name="Shin J.-H."/>
        </authorList>
    </citation>
    <scope>NUCLEOTIDE SEQUENCE [LARGE SCALE GENOMIC DNA]</scope>
    <source>
        <strain evidence="7 8">LMG 24727</strain>
    </source>
</reference>
<feature type="transmembrane region" description="Helical" evidence="6">
    <location>
        <begin position="24"/>
        <end position="50"/>
    </location>
</feature>
<feature type="transmembrane region" description="Helical" evidence="6">
    <location>
        <begin position="241"/>
        <end position="261"/>
    </location>
</feature>
<keyword evidence="4 6" id="KW-1133">Transmembrane helix</keyword>
<organism evidence="7 8">
    <name type="scientific">Paenibacillus sonchi</name>
    <dbReference type="NCBI Taxonomy" id="373687"/>
    <lineage>
        <taxon>Bacteria</taxon>
        <taxon>Bacillati</taxon>
        <taxon>Bacillota</taxon>
        <taxon>Bacilli</taxon>
        <taxon>Bacillales</taxon>
        <taxon>Paenibacillaceae</taxon>
        <taxon>Paenibacillus</taxon>
        <taxon>Paenibacillus sonchi group</taxon>
    </lineage>
</organism>
<evidence type="ECO:0000256" key="6">
    <source>
        <dbReference type="SAM" id="Phobius"/>
    </source>
</evidence>
<feature type="transmembrane region" description="Helical" evidence="6">
    <location>
        <begin position="62"/>
        <end position="83"/>
    </location>
</feature>
<gene>
    <name evidence="7" type="primary">cbiQ</name>
    <name evidence="7" type="ORF">JI735_18675</name>
</gene>
<dbReference type="PANTHER" id="PTHR43723">
    <property type="entry name" value="COBALT TRANSPORT PROTEIN CBIQ"/>
    <property type="match status" value="1"/>
</dbReference>
<dbReference type="NCBIfam" id="TIGR02454">
    <property type="entry name" value="ECF_T_CbiQ"/>
    <property type="match status" value="1"/>
</dbReference>
<keyword evidence="3 6" id="KW-0812">Transmembrane</keyword>
<name>A0A974P8D0_9BACL</name>
<keyword evidence="5 6" id="KW-0472">Membrane</keyword>
<protein>
    <submittedName>
        <fullName evidence="7">Cobalt ECF transporter T component CbiQ</fullName>
    </submittedName>
</protein>
<evidence type="ECO:0000256" key="4">
    <source>
        <dbReference type="ARBA" id="ARBA00022989"/>
    </source>
</evidence>
<dbReference type="GO" id="GO:0006824">
    <property type="term" value="P:cobalt ion transport"/>
    <property type="evidence" value="ECO:0007669"/>
    <property type="project" value="InterPro"/>
</dbReference>
<evidence type="ECO:0000256" key="3">
    <source>
        <dbReference type="ARBA" id="ARBA00022692"/>
    </source>
</evidence>
<dbReference type="RefSeq" id="WP_039838320.1">
    <property type="nucleotide sequence ID" value="NZ_CP068595.1"/>
</dbReference>
<dbReference type="EMBL" id="CP068595">
    <property type="protein sequence ID" value="QQZ58776.1"/>
    <property type="molecule type" value="Genomic_DNA"/>
</dbReference>
<dbReference type="InterPro" id="IPR052770">
    <property type="entry name" value="Cobalt_transport_CbiQ"/>
</dbReference>
<evidence type="ECO:0000256" key="2">
    <source>
        <dbReference type="ARBA" id="ARBA00022475"/>
    </source>
</evidence>
<dbReference type="Proteomes" id="UP000595841">
    <property type="component" value="Chromosome"/>
</dbReference>
<evidence type="ECO:0000313" key="7">
    <source>
        <dbReference type="EMBL" id="QQZ58776.1"/>
    </source>
</evidence>
<keyword evidence="8" id="KW-1185">Reference proteome</keyword>
<dbReference type="InterPro" id="IPR012809">
    <property type="entry name" value="ECF_CbiQ"/>
</dbReference>
<dbReference type="Pfam" id="PF02361">
    <property type="entry name" value="CbiQ"/>
    <property type="match status" value="1"/>
</dbReference>
<comment type="subcellular location">
    <subcellularLocation>
        <location evidence="1">Cell membrane</location>
        <topology evidence="1">Multi-pass membrane protein</topology>
    </subcellularLocation>
</comment>
<evidence type="ECO:0000313" key="8">
    <source>
        <dbReference type="Proteomes" id="UP000595841"/>
    </source>
</evidence>
<accession>A0A974P8D0</accession>
<dbReference type="CDD" id="cd16914">
    <property type="entry name" value="EcfT"/>
    <property type="match status" value="1"/>
</dbReference>
<dbReference type="InterPro" id="IPR003339">
    <property type="entry name" value="ABC/ECF_trnsptr_transmembrane"/>
</dbReference>
<feature type="transmembrane region" description="Helical" evidence="6">
    <location>
        <begin position="119"/>
        <end position="140"/>
    </location>
</feature>
<keyword evidence="2" id="KW-1003">Cell membrane</keyword>
<dbReference type="AlphaFoldDB" id="A0A974P8D0"/>
<proteinExistence type="predicted"/>
<evidence type="ECO:0000256" key="1">
    <source>
        <dbReference type="ARBA" id="ARBA00004651"/>
    </source>
</evidence>
<feature type="transmembrane region" description="Helical" evidence="6">
    <location>
        <begin position="160"/>
        <end position="179"/>
    </location>
</feature>